<dbReference type="EMBL" id="VIVK01000001">
    <property type="protein sequence ID" value="TWD84025.1"/>
    <property type="molecule type" value="Genomic_DNA"/>
</dbReference>
<proteinExistence type="predicted"/>
<comment type="caution">
    <text evidence="1">The sequence shown here is derived from an EMBL/GenBank/DDBJ whole genome shotgun (WGS) entry which is preliminary data.</text>
</comment>
<protein>
    <submittedName>
        <fullName evidence="1">Uncharacterized protein</fullName>
    </submittedName>
</protein>
<evidence type="ECO:0000313" key="1">
    <source>
        <dbReference type="EMBL" id="TWD84025.1"/>
    </source>
</evidence>
<keyword evidence="2" id="KW-1185">Reference proteome</keyword>
<gene>
    <name evidence="1" type="ORF">FB561_5197</name>
</gene>
<sequence length="76" mass="7559">MKTAPDDFDPIPSTRNRAEVGVGSLDQARQAAAAIAVPVSSALEPPEELGTDAAGLAAAGFTGKRGETLVLAVSPG</sequence>
<reference evidence="1 2" key="1">
    <citation type="submission" date="2019-06" db="EMBL/GenBank/DDBJ databases">
        <title>Sequencing the genomes of 1000 actinobacteria strains.</title>
        <authorList>
            <person name="Klenk H.-P."/>
        </authorList>
    </citation>
    <scope>NUCLEOTIDE SEQUENCE [LARGE SCALE GENOMIC DNA]</scope>
    <source>
        <strain evidence="1 2">DSM 24683</strain>
    </source>
</reference>
<dbReference type="RefSeq" id="WP_202880735.1">
    <property type="nucleotide sequence ID" value="NZ_VIVK01000001.1"/>
</dbReference>
<evidence type="ECO:0000313" key="2">
    <source>
        <dbReference type="Proteomes" id="UP000318380"/>
    </source>
</evidence>
<dbReference type="AlphaFoldDB" id="A0A561BYP6"/>
<name>A0A561BYP6_9ACTN</name>
<dbReference type="Proteomes" id="UP000318380">
    <property type="component" value="Unassembled WGS sequence"/>
</dbReference>
<accession>A0A561BYP6</accession>
<organism evidence="1 2">
    <name type="scientific">Kribbella amoyensis</name>
    <dbReference type="NCBI Taxonomy" id="996641"/>
    <lineage>
        <taxon>Bacteria</taxon>
        <taxon>Bacillati</taxon>
        <taxon>Actinomycetota</taxon>
        <taxon>Actinomycetes</taxon>
        <taxon>Propionibacteriales</taxon>
        <taxon>Kribbellaceae</taxon>
        <taxon>Kribbella</taxon>
    </lineage>
</organism>